<comment type="caution">
    <text evidence="1">The sequence shown here is derived from an EMBL/GenBank/DDBJ whole genome shotgun (WGS) entry which is preliminary data.</text>
</comment>
<dbReference type="AlphaFoldDB" id="A0A1G2DWN9"/>
<evidence type="ECO:0000313" key="1">
    <source>
        <dbReference type="EMBL" id="OGZ18025.1"/>
    </source>
</evidence>
<dbReference type="EMBL" id="MHLV01000007">
    <property type="protein sequence ID" value="OGZ18025.1"/>
    <property type="molecule type" value="Genomic_DNA"/>
</dbReference>
<accession>A0A1G2DWN9</accession>
<name>A0A1G2DWN9_9BACT</name>
<dbReference type="STRING" id="1801660.A2Z78_00580"/>
<proteinExistence type="predicted"/>
<protein>
    <submittedName>
        <fullName evidence="1">Uncharacterized protein</fullName>
    </submittedName>
</protein>
<dbReference type="Proteomes" id="UP000176752">
    <property type="component" value="Unassembled WGS sequence"/>
</dbReference>
<sequence length="76" mass="8768">MTEEEARKARRERKRVKTLAGGRVYEGQFVRPGAWTLIIRLIRGEKLPLIFRGTAVNKDGESIRLRGTPQSFWLAE</sequence>
<evidence type="ECO:0000313" key="2">
    <source>
        <dbReference type="Proteomes" id="UP000176752"/>
    </source>
</evidence>
<gene>
    <name evidence="1" type="ORF">A2Z78_00580</name>
</gene>
<organism evidence="1 2">
    <name type="scientific">Candidatus Nealsonbacteria bacterium RBG_13_36_15</name>
    <dbReference type="NCBI Taxonomy" id="1801660"/>
    <lineage>
        <taxon>Bacteria</taxon>
        <taxon>Candidatus Nealsoniibacteriota</taxon>
    </lineage>
</organism>
<reference evidence="1 2" key="1">
    <citation type="journal article" date="2016" name="Nat. Commun.">
        <title>Thousands of microbial genomes shed light on interconnected biogeochemical processes in an aquifer system.</title>
        <authorList>
            <person name="Anantharaman K."/>
            <person name="Brown C.T."/>
            <person name="Hug L.A."/>
            <person name="Sharon I."/>
            <person name="Castelle C.J."/>
            <person name="Probst A.J."/>
            <person name="Thomas B.C."/>
            <person name="Singh A."/>
            <person name="Wilkins M.J."/>
            <person name="Karaoz U."/>
            <person name="Brodie E.L."/>
            <person name="Williams K.H."/>
            <person name="Hubbard S.S."/>
            <person name="Banfield J.F."/>
        </authorList>
    </citation>
    <scope>NUCLEOTIDE SEQUENCE [LARGE SCALE GENOMIC DNA]</scope>
</reference>